<name>A0A5J9VU69_9POAL</name>
<protein>
    <submittedName>
        <fullName evidence="2">Uncharacterized protein</fullName>
    </submittedName>
</protein>
<reference evidence="2 3" key="1">
    <citation type="journal article" date="2019" name="Sci. Rep.">
        <title>A high-quality genome of Eragrostis curvula grass provides insights into Poaceae evolution and supports new strategies to enhance forage quality.</title>
        <authorList>
            <person name="Carballo J."/>
            <person name="Santos B.A.C.M."/>
            <person name="Zappacosta D."/>
            <person name="Garbus I."/>
            <person name="Selva J.P."/>
            <person name="Gallo C.A."/>
            <person name="Diaz A."/>
            <person name="Albertini E."/>
            <person name="Caccamo M."/>
            <person name="Echenique V."/>
        </authorList>
    </citation>
    <scope>NUCLEOTIDE SEQUENCE [LARGE SCALE GENOMIC DNA]</scope>
    <source>
        <strain evidence="3">cv. Victoria</strain>
        <tissue evidence="2">Leaf</tissue>
    </source>
</reference>
<gene>
    <name evidence="2" type="ORF">EJB05_12583</name>
</gene>
<feature type="transmembrane region" description="Helical" evidence="1">
    <location>
        <begin position="55"/>
        <end position="82"/>
    </location>
</feature>
<keyword evidence="3" id="KW-1185">Reference proteome</keyword>
<proteinExistence type="predicted"/>
<evidence type="ECO:0000313" key="3">
    <source>
        <dbReference type="Proteomes" id="UP000324897"/>
    </source>
</evidence>
<keyword evidence="1" id="KW-0812">Transmembrane</keyword>
<evidence type="ECO:0000313" key="2">
    <source>
        <dbReference type="EMBL" id="TVU39176.1"/>
    </source>
</evidence>
<sequence length="90" mass="10066">MERGTHAWLFGLVVGVRLLVVPCWASELSFLEIITNLKERTRKGALSPAIKKWKIMMYLMSLIFTKSLVGSGSMLLLLNFVIAKVGINTN</sequence>
<dbReference type="Gramene" id="TVU39176">
    <property type="protein sequence ID" value="TVU39176"/>
    <property type="gene ID" value="EJB05_12583"/>
</dbReference>
<dbReference type="Proteomes" id="UP000324897">
    <property type="component" value="Chromosome 4"/>
</dbReference>
<dbReference type="AlphaFoldDB" id="A0A5J9VU69"/>
<comment type="caution">
    <text evidence="2">The sequence shown here is derived from an EMBL/GenBank/DDBJ whole genome shotgun (WGS) entry which is preliminary data.</text>
</comment>
<dbReference type="EMBL" id="RWGY01000007">
    <property type="protein sequence ID" value="TVU39176.1"/>
    <property type="molecule type" value="Genomic_DNA"/>
</dbReference>
<feature type="transmembrane region" description="Helical" evidence="1">
    <location>
        <begin position="6"/>
        <end position="34"/>
    </location>
</feature>
<feature type="non-terminal residue" evidence="2">
    <location>
        <position position="1"/>
    </location>
</feature>
<accession>A0A5J9VU69</accession>
<keyword evidence="1" id="KW-0472">Membrane</keyword>
<evidence type="ECO:0000256" key="1">
    <source>
        <dbReference type="SAM" id="Phobius"/>
    </source>
</evidence>
<keyword evidence="1" id="KW-1133">Transmembrane helix</keyword>
<organism evidence="2 3">
    <name type="scientific">Eragrostis curvula</name>
    <name type="common">weeping love grass</name>
    <dbReference type="NCBI Taxonomy" id="38414"/>
    <lineage>
        <taxon>Eukaryota</taxon>
        <taxon>Viridiplantae</taxon>
        <taxon>Streptophyta</taxon>
        <taxon>Embryophyta</taxon>
        <taxon>Tracheophyta</taxon>
        <taxon>Spermatophyta</taxon>
        <taxon>Magnoliopsida</taxon>
        <taxon>Liliopsida</taxon>
        <taxon>Poales</taxon>
        <taxon>Poaceae</taxon>
        <taxon>PACMAD clade</taxon>
        <taxon>Chloridoideae</taxon>
        <taxon>Eragrostideae</taxon>
        <taxon>Eragrostidinae</taxon>
        <taxon>Eragrostis</taxon>
    </lineage>
</organism>